<reference evidence="9" key="1">
    <citation type="submission" date="2021-03" db="EMBL/GenBank/DDBJ databases">
        <title>Chromosome level genome of the anhydrobiotic midge Polypedilum vanderplanki.</title>
        <authorList>
            <person name="Yoshida Y."/>
            <person name="Kikawada T."/>
            <person name="Gusev O."/>
        </authorList>
    </citation>
    <scope>NUCLEOTIDE SEQUENCE</scope>
    <source>
        <strain evidence="9">NIAS01</strain>
        <tissue evidence="9">Whole body or cell culture</tissue>
    </source>
</reference>
<evidence type="ECO:0000256" key="2">
    <source>
        <dbReference type="ARBA" id="ARBA00022475"/>
    </source>
</evidence>
<dbReference type="InterPro" id="IPR052192">
    <property type="entry name" value="Insect_Ionotropic_Sensory_Rcpt"/>
</dbReference>
<evidence type="ECO:0000313" key="10">
    <source>
        <dbReference type="Proteomes" id="UP001107558"/>
    </source>
</evidence>
<dbReference type="EMBL" id="JADBJN010000003">
    <property type="protein sequence ID" value="KAG5673112.1"/>
    <property type="molecule type" value="Genomic_DNA"/>
</dbReference>
<keyword evidence="10" id="KW-1185">Reference proteome</keyword>
<proteinExistence type="predicted"/>
<accession>A0A9J6BTS2</accession>
<evidence type="ECO:0000256" key="5">
    <source>
        <dbReference type="ARBA" id="ARBA00023136"/>
    </source>
</evidence>
<evidence type="ECO:0000256" key="6">
    <source>
        <dbReference type="ARBA" id="ARBA00023170"/>
    </source>
</evidence>
<protein>
    <recommendedName>
        <fullName evidence="11">Ionotropic receptor</fullName>
    </recommendedName>
</protein>
<evidence type="ECO:0000256" key="4">
    <source>
        <dbReference type="ARBA" id="ARBA00022989"/>
    </source>
</evidence>
<dbReference type="AlphaFoldDB" id="A0A9J6BTS2"/>
<keyword evidence="7" id="KW-0325">Glycoprotein</keyword>
<dbReference type="SUPFAM" id="SSF53850">
    <property type="entry name" value="Periplasmic binding protein-like II"/>
    <property type="match status" value="1"/>
</dbReference>
<feature type="transmembrane region" description="Helical" evidence="8">
    <location>
        <begin position="381"/>
        <end position="400"/>
    </location>
</feature>
<dbReference type="Proteomes" id="UP001107558">
    <property type="component" value="Chromosome 3"/>
</dbReference>
<evidence type="ECO:0008006" key="11">
    <source>
        <dbReference type="Google" id="ProtNLM"/>
    </source>
</evidence>
<evidence type="ECO:0000256" key="7">
    <source>
        <dbReference type="ARBA" id="ARBA00023180"/>
    </source>
</evidence>
<keyword evidence="5 8" id="KW-0472">Membrane</keyword>
<feature type="transmembrane region" description="Helical" evidence="8">
    <location>
        <begin position="437"/>
        <end position="456"/>
    </location>
</feature>
<name>A0A9J6BTS2_POLVA</name>
<evidence type="ECO:0000256" key="3">
    <source>
        <dbReference type="ARBA" id="ARBA00022692"/>
    </source>
</evidence>
<evidence type="ECO:0000256" key="8">
    <source>
        <dbReference type="SAM" id="Phobius"/>
    </source>
</evidence>
<keyword evidence="3 8" id="KW-0812">Transmembrane</keyword>
<comment type="caution">
    <text evidence="9">The sequence shown here is derived from an EMBL/GenBank/DDBJ whole genome shotgun (WGS) entry which is preliminary data.</text>
</comment>
<keyword evidence="2" id="KW-1003">Cell membrane</keyword>
<evidence type="ECO:0000256" key="1">
    <source>
        <dbReference type="ARBA" id="ARBA00004651"/>
    </source>
</evidence>
<comment type="subcellular location">
    <subcellularLocation>
        <location evidence="1">Cell membrane</location>
        <topology evidence="1">Multi-pass membrane protein</topology>
    </subcellularLocation>
</comment>
<gene>
    <name evidence="9" type="ORF">PVAND_003186</name>
</gene>
<dbReference type="OrthoDB" id="6614738at2759"/>
<keyword evidence="6" id="KW-0675">Receptor</keyword>
<feature type="transmembrane region" description="Helical" evidence="8">
    <location>
        <begin position="628"/>
        <end position="652"/>
    </location>
</feature>
<dbReference type="PANTHER" id="PTHR42643">
    <property type="entry name" value="IONOTROPIC RECEPTOR 20A-RELATED"/>
    <property type="match status" value="1"/>
</dbReference>
<keyword evidence="4 8" id="KW-1133">Transmembrane helix</keyword>
<organism evidence="9 10">
    <name type="scientific">Polypedilum vanderplanki</name>
    <name type="common">Sleeping chironomid midge</name>
    <dbReference type="NCBI Taxonomy" id="319348"/>
    <lineage>
        <taxon>Eukaryota</taxon>
        <taxon>Metazoa</taxon>
        <taxon>Ecdysozoa</taxon>
        <taxon>Arthropoda</taxon>
        <taxon>Hexapoda</taxon>
        <taxon>Insecta</taxon>
        <taxon>Pterygota</taxon>
        <taxon>Neoptera</taxon>
        <taxon>Endopterygota</taxon>
        <taxon>Diptera</taxon>
        <taxon>Nematocera</taxon>
        <taxon>Chironomoidea</taxon>
        <taxon>Chironomidae</taxon>
        <taxon>Chironominae</taxon>
        <taxon>Polypedilum</taxon>
        <taxon>Polypedilum</taxon>
    </lineage>
</organism>
<dbReference type="GO" id="GO:0005886">
    <property type="term" value="C:plasma membrane"/>
    <property type="evidence" value="ECO:0007669"/>
    <property type="project" value="UniProtKB-SubCell"/>
</dbReference>
<dbReference type="PANTHER" id="PTHR42643:SF30">
    <property type="entry name" value="IONOTROPIC RECEPTOR 40A-RELATED"/>
    <property type="match status" value="1"/>
</dbReference>
<sequence length="681" mass="80950">MAKSSKKEKRKFLKKPCIFLIIFTILHISTCQEIQPKTYIDNSVQSVSKALIDVIRKVYISNDIKFDIFIFRQTSSHLNDVIDEVTKELSDEIVTKITLISTWMHGYEDNFDDKSAVIFVKSMIDLQRLQLEAKDVRKFRRDTLTLERKVSIKFKFLVYIEEVKTFKQLENLVKDTKMLKINYITDMRFSEFFVINEQNQISFAANLLYSEKQCGKFQPVLLNSFDKQSQKWIKKLENFDHLKNFHECLILFTTIYTPAFYSQYHKNLYEITDNAELERKFATTDLNFRGLNKELLDLMAERHNFTFHHSVPIKNIVAGTQNFKTNELYTLVFELVIIDRYNAKSYYSDPLCNFQFYYLLSPNDLYTNYEKLLFPFDDTTWAFMLFTFGIIFGVVIGVKFNKKLKTIIFGKGINSPGYNNLGIFFGISQLLVPKESFCRFILILNIWFCLIIRTCWQSMMFEFMTSDMRKPLPESIEDLIEMNYTIVMLEEYDHMKTFNDEIIKDRKRPNIEKNLTLQESYGLYQQALDGNTNRKYAFLTNTLLHLYFNSYYKQSLPIMRNEKLTKQLGVSFQMNDMLLYNLNEIIGRLTSAGIPQYLYDMGVQTWYPPYQEEFKDTRRILSMIDLEFGFVLFLAAAFLSIMVFICELHALYVKRKFKNLLGLYEFLRVLREKLKDYHDNW</sequence>
<evidence type="ECO:0000313" key="9">
    <source>
        <dbReference type="EMBL" id="KAG5673112.1"/>
    </source>
</evidence>